<proteinExistence type="predicted"/>
<name>A0ABY3X244_9GAMM</name>
<evidence type="ECO:0000313" key="1">
    <source>
        <dbReference type="EMBL" id="UNM96350.1"/>
    </source>
</evidence>
<evidence type="ECO:0000313" key="2">
    <source>
        <dbReference type="Proteomes" id="UP000829542"/>
    </source>
</evidence>
<evidence type="ECO:0008006" key="3">
    <source>
        <dbReference type="Google" id="ProtNLM"/>
    </source>
</evidence>
<gene>
    <name evidence="1" type="ORF">MMG00_00230</name>
</gene>
<accession>A0ABY3X244</accession>
<reference evidence="1 2" key="1">
    <citation type="submission" date="2022-03" db="EMBL/GenBank/DDBJ databases">
        <title>Ignatzschineria rhizosphaerae HR5S32.</title>
        <authorList>
            <person name="Sun J.Q."/>
            <person name="Feng J.Y."/>
        </authorList>
    </citation>
    <scope>NUCLEOTIDE SEQUENCE [LARGE SCALE GENOMIC DNA]</scope>
    <source>
        <strain evidence="1 2">HR5S32</strain>
    </source>
</reference>
<protein>
    <recommendedName>
        <fullName evidence="3">NTF2 fold domain-containing protein</fullName>
    </recommendedName>
</protein>
<organism evidence="1 2">
    <name type="scientific">Ignatzschineria rhizosphaerae</name>
    <dbReference type="NCBI Taxonomy" id="2923279"/>
    <lineage>
        <taxon>Bacteria</taxon>
        <taxon>Pseudomonadati</taxon>
        <taxon>Pseudomonadota</taxon>
        <taxon>Gammaproteobacteria</taxon>
        <taxon>Cardiobacteriales</taxon>
        <taxon>Ignatzschineriaceae</taxon>
        <taxon>Ignatzschineria</taxon>
    </lineage>
</organism>
<keyword evidence="2" id="KW-1185">Reference proteome</keyword>
<dbReference type="RefSeq" id="WP_242149765.1">
    <property type="nucleotide sequence ID" value="NZ_CP093379.1"/>
</dbReference>
<sequence>MNSTQKYQITDRFIRPLLFLILLIGSIAQLIKAETEEVLLINYYETPLQAVLTENAFAEHLELATISLSQILNRVESPDEATITLIQSGFLDDSIEGTKEIYQLKLMPEGWVIHSKEIYIKCYRGPNTEDYVEQICL</sequence>
<dbReference type="Proteomes" id="UP000829542">
    <property type="component" value="Chromosome"/>
</dbReference>
<dbReference type="EMBL" id="CP093379">
    <property type="protein sequence ID" value="UNM96350.1"/>
    <property type="molecule type" value="Genomic_DNA"/>
</dbReference>